<dbReference type="PANTHER" id="PTHR43316:SF3">
    <property type="entry name" value="HALOACID DEHALOGENASE, TYPE II (AFU_ORTHOLOGUE AFUA_2G07750)-RELATED"/>
    <property type="match status" value="1"/>
</dbReference>
<name>A0A1A3KW35_MYCAS</name>
<dbReference type="Gene3D" id="1.10.150.240">
    <property type="entry name" value="Putative phosphatase, domain 2"/>
    <property type="match status" value="1"/>
</dbReference>
<dbReference type="InterPro" id="IPR023198">
    <property type="entry name" value="PGP-like_dom2"/>
</dbReference>
<gene>
    <name evidence="3" type="ORF">A5640_05300</name>
</gene>
<dbReference type="SUPFAM" id="SSF56784">
    <property type="entry name" value="HAD-like"/>
    <property type="match status" value="1"/>
</dbReference>
<comment type="caution">
    <text evidence="3">The sequence shown here is derived from an EMBL/GenBank/DDBJ whole genome shotgun (WGS) entry which is preliminary data.</text>
</comment>
<dbReference type="InterPro" id="IPR051540">
    <property type="entry name" value="S-2-haloacid_dehalogenase"/>
</dbReference>
<proteinExistence type="inferred from homology"/>
<dbReference type="PRINTS" id="PR00413">
    <property type="entry name" value="HADHALOGNASE"/>
</dbReference>
<dbReference type="NCBIfam" id="TIGR01493">
    <property type="entry name" value="HAD-SF-IA-v2"/>
    <property type="match status" value="1"/>
</dbReference>
<dbReference type="Pfam" id="PF00702">
    <property type="entry name" value="Hydrolase"/>
    <property type="match status" value="1"/>
</dbReference>
<evidence type="ECO:0000256" key="2">
    <source>
        <dbReference type="ARBA" id="ARBA00022801"/>
    </source>
</evidence>
<comment type="similarity">
    <text evidence="1">Belongs to the HAD-like hydrolase superfamily. S-2-haloalkanoic acid dehalogenase family.</text>
</comment>
<dbReference type="GO" id="GO:0019120">
    <property type="term" value="F:hydrolase activity, acting on acid halide bonds, in C-halide compounds"/>
    <property type="evidence" value="ECO:0007669"/>
    <property type="project" value="InterPro"/>
</dbReference>
<evidence type="ECO:0000313" key="4">
    <source>
        <dbReference type="Proteomes" id="UP000093925"/>
    </source>
</evidence>
<dbReference type="InterPro" id="IPR006328">
    <property type="entry name" value="2-HAD"/>
</dbReference>
<dbReference type="InterPro" id="IPR023214">
    <property type="entry name" value="HAD_sf"/>
</dbReference>
<evidence type="ECO:0000313" key="3">
    <source>
        <dbReference type="EMBL" id="OBJ88146.1"/>
    </source>
</evidence>
<dbReference type="CDD" id="cd02588">
    <property type="entry name" value="HAD_L2-DEX"/>
    <property type="match status" value="1"/>
</dbReference>
<accession>A0A1A3KW35</accession>
<reference evidence="3 4" key="1">
    <citation type="submission" date="2016-06" db="EMBL/GenBank/DDBJ databases">
        <authorList>
            <person name="Kjaerup R.B."/>
            <person name="Dalgaard T.S."/>
            <person name="Juul-Madsen H.R."/>
        </authorList>
    </citation>
    <scope>NUCLEOTIDE SEQUENCE [LARGE SCALE GENOMIC DNA]</scope>
    <source>
        <strain evidence="3 4">1276495.2</strain>
    </source>
</reference>
<dbReference type="EMBL" id="LZLM01000038">
    <property type="protein sequence ID" value="OBJ88146.1"/>
    <property type="molecule type" value="Genomic_DNA"/>
</dbReference>
<dbReference type="Proteomes" id="UP000093925">
    <property type="component" value="Unassembled WGS sequence"/>
</dbReference>
<dbReference type="Gene3D" id="3.40.50.1000">
    <property type="entry name" value="HAD superfamily/HAD-like"/>
    <property type="match status" value="1"/>
</dbReference>
<keyword evidence="2" id="KW-0378">Hydrolase</keyword>
<dbReference type="SFLD" id="SFLDS00003">
    <property type="entry name" value="Haloacid_Dehalogenase"/>
    <property type="match status" value="1"/>
</dbReference>
<dbReference type="NCBIfam" id="TIGR01428">
    <property type="entry name" value="HAD_type_II"/>
    <property type="match status" value="1"/>
</dbReference>
<dbReference type="PANTHER" id="PTHR43316">
    <property type="entry name" value="HYDROLASE, HALOACID DELAHOGENASE-RELATED"/>
    <property type="match status" value="1"/>
</dbReference>
<dbReference type="AlphaFoldDB" id="A0A1A3KW35"/>
<dbReference type="InterPro" id="IPR036412">
    <property type="entry name" value="HAD-like_sf"/>
</dbReference>
<organism evidence="3 4">
    <name type="scientific">Mycobacterium asiaticum</name>
    <dbReference type="NCBI Taxonomy" id="1790"/>
    <lineage>
        <taxon>Bacteria</taxon>
        <taxon>Bacillati</taxon>
        <taxon>Actinomycetota</taxon>
        <taxon>Actinomycetes</taxon>
        <taxon>Mycobacteriales</taxon>
        <taxon>Mycobacteriaceae</taxon>
        <taxon>Mycobacterium</taxon>
    </lineage>
</organism>
<sequence>MNPTPSVLVFDVNETLLAIDSLAPLFGDVFGDRRVLREWFNQLVLYSMTATLSDHYVDFFTLGPSVLRMLGTIHEVSVTDDDIELLRAGFRTMPAHPDVADGLNRLRDDGLRLASLTNSPHHPGIPTPLENAGLAGLFEQQFSVDTSHAFKPAPVVYRHTCQKLGVSPADCMMVAAHHWDLLGARNAGFSTALITRPGNAPVGALPQPDIVASDLPELAARLKKDN</sequence>
<protein>
    <submittedName>
        <fullName evidence="3">Haloacid dehalogenase, type II</fullName>
    </submittedName>
</protein>
<evidence type="ECO:0000256" key="1">
    <source>
        <dbReference type="ARBA" id="ARBA00008106"/>
    </source>
</evidence>
<dbReference type="InterPro" id="IPR006439">
    <property type="entry name" value="HAD-SF_hydro_IA"/>
</dbReference>
<dbReference type="SFLD" id="SFLDG01129">
    <property type="entry name" value="C1.5:_HAD__Beta-PGM__Phosphata"/>
    <property type="match status" value="1"/>
</dbReference>